<dbReference type="RefSeq" id="NP_493223.3">
    <property type="nucleotide sequence ID" value="NM_060822.3"/>
</dbReference>
<sequence>MQRSQQGRNGNPERCSGILAHKMPNMHQTTRRIVEKMEDDLRHARDPAHKIGIMEMYIVQLCEHAECIIGGFDTLNDRLHDLRMRAEIGEDTSKETEDKLRVDLSKTIGVLDFLTRDLESKGKSLEILQKKVSDLTQRNDTVGFTSYFSYEKYSCVFNKKIAKQKEKGEMKKQIQELTEKVEKKGAGNIEDQLQAKIKDLEDVLRQMTLNLTKEQAKSKATCDKLHRRSKTLGESREEARKLSIALNEEKAKYQDLLRDYRRVRLEGMEPRLDEWSGEPIPHFEHRNNTNSDAIRTTENGIREDLLFDSFDEDFDEESGENDE</sequence>
<feature type="coiled-coil region" evidence="1">
    <location>
        <begin position="160"/>
        <end position="266"/>
    </location>
</feature>
<protein>
    <submittedName>
        <fullName evidence="2">FAM184 domain-containing protein</fullName>
    </submittedName>
</protein>
<dbReference type="UCSC" id="T06G6.4">
    <property type="organism name" value="c. elegans"/>
</dbReference>
<evidence type="ECO:0000313" key="3">
    <source>
        <dbReference type="Proteomes" id="UP000001940"/>
    </source>
</evidence>
<dbReference type="GeneID" id="173140"/>
<gene>
    <name evidence="2" type="ORF">CELE_T06G6.4</name>
    <name evidence="2 4" type="ORF">T06G6.4</name>
</gene>
<dbReference type="KEGG" id="cel:CELE_T06G6.4"/>
<dbReference type="CTD" id="173140"/>
<name>O62366_CAEEL</name>
<evidence type="ECO:0000313" key="4">
    <source>
        <dbReference type="WormBase" id="T06G6.4"/>
    </source>
</evidence>
<organism evidence="2 3">
    <name type="scientific">Caenorhabditis elegans</name>
    <dbReference type="NCBI Taxonomy" id="6239"/>
    <lineage>
        <taxon>Eukaryota</taxon>
        <taxon>Metazoa</taxon>
        <taxon>Ecdysozoa</taxon>
        <taxon>Nematoda</taxon>
        <taxon>Chromadorea</taxon>
        <taxon>Rhabditida</taxon>
        <taxon>Rhabditina</taxon>
        <taxon>Rhabditomorpha</taxon>
        <taxon>Rhabditoidea</taxon>
        <taxon>Rhabditidae</taxon>
        <taxon>Peloderinae</taxon>
        <taxon>Caenorhabditis</taxon>
    </lineage>
</organism>
<dbReference type="AlphaFoldDB" id="O62366"/>
<dbReference type="PaxDb" id="6239-T06G6.4"/>
<keyword evidence="5" id="KW-1267">Proteomics identification</keyword>
<dbReference type="HOGENOM" id="CLU_861172_0_0_1"/>
<dbReference type="Bgee" id="WBGene00011546">
    <property type="expression patterns" value="Expressed in larva and 1 other cell type or tissue"/>
</dbReference>
<accession>O62366</accession>
<evidence type="ECO:0000313" key="2">
    <source>
        <dbReference type="EMBL" id="CAB04700.3"/>
    </source>
</evidence>
<dbReference type="WormBase" id="T06G6.4">
    <property type="protein sequence ID" value="CE46469"/>
    <property type="gene ID" value="WBGene00011546"/>
</dbReference>
<dbReference type="InParanoid" id="O62366"/>
<reference evidence="2 3" key="1">
    <citation type="journal article" date="1998" name="Science">
        <title>Genome sequence of the nematode C. elegans: a platform for investigating biology.</title>
        <authorList>
            <consortium name="The C. elegans sequencing consortium"/>
            <person name="Sulson J.E."/>
            <person name="Waterston R."/>
        </authorList>
    </citation>
    <scope>NUCLEOTIDE SEQUENCE [LARGE SCALE GENOMIC DNA]</scope>
    <source>
        <strain evidence="2 3">Bristol N2</strain>
    </source>
</reference>
<dbReference type="AGR" id="WB:WBGene00011546"/>
<dbReference type="PeptideAtlas" id="O62366"/>
<dbReference type="PhylomeDB" id="O62366"/>
<keyword evidence="1" id="KW-0175">Coiled coil</keyword>
<dbReference type="Proteomes" id="UP000001940">
    <property type="component" value="Chromosome I"/>
</dbReference>
<evidence type="ECO:0000256" key="1">
    <source>
        <dbReference type="SAM" id="Coils"/>
    </source>
</evidence>
<dbReference type="SMR" id="O62366"/>
<dbReference type="EMBL" id="BX284601">
    <property type="protein sequence ID" value="CAB04700.3"/>
    <property type="molecule type" value="Genomic_DNA"/>
</dbReference>
<evidence type="ECO:0007829" key="5">
    <source>
        <dbReference type="PeptideAtlas" id="O62366"/>
    </source>
</evidence>
<proteinExistence type="evidence at protein level"/>
<keyword evidence="3" id="KW-1185">Reference proteome</keyword>